<gene>
    <name evidence="10" type="ORF">A7E78_12325</name>
</gene>
<evidence type="ECO:0000256" key="5">
    <source>
        <dbReference type="ARBA" id="ARBA00023157"/>
    </source>
</evidence>
<accession>A0A1L3GSB7</accession>
<comment type="cofactor">
    <cofactor evidence="8">
        <name>FAD</name>
        <dbReference type="ChEBI" id="CHEBI:57692"/>
    </cofactor>
    <text evidence="8">Binds 1 FAD per subunit.</text>
</comment>
<dbReference type="PRINTS" id="PR00469">
    <property type="entry name" value="PNDRDTASEII"/>
</dbReference>
<dbReference type="GO" id="GO:0005737">
    <property type="term" value="C:cytoplasm"/>
    <property type="evidence" value="ECO:0007669"/>
    <property type="project" value="InterPro"/>
</dbReference>
<name>A0A1L3GSB7_9BACT</name>
<dbReference type="Pfam" id="PF07992">
    <property type="entry name" value="Pyr_redox_2"/>
    <property type="match status" value="1"/>
</dbReference>
<keyword evidence="6 7" id="KW-0676">Redox-active center</keyword>
<keyword evidence="2 7" id="KW-0285">Flavoprotein</keyword>
<organism evidence="10 11">
    <name type="scientific">Syntrophotalea acetylenivorans</name>
    <dbReference type="NCBI Taxonomy" id="1842532"/>
    <lineage>
        <taxon>Bacteria</taxon>
        <taxon>Pseudomonadati</taxon>
        <taxon>Thermodesulfobacteriota</taxon>
        <taxon>Desulfuromonadia</taxon>
        <taxon>Desulfuromonadales</taxon>
        <taxon>Syntrophotaleaceae</taxon>
        <taxon>Syntrophotalea</taxon>
    </lineage>
</organism>
<dbReference type="EMBL" id="CP015519">
    <property type="protein sequence ID" value="APG28558.1"/>
    <property type="molecule type" value="Genomic_DNA"/>
</dbReference>
<dbReference type="InterPro" id="IPR050097">
    <property type="entry name" value="Ferredoxin-NADP_redctase_2"/>
</dbReference>
<keyword evidence="3 7" id="KW-0274">FAD</keyword>
<evidence type="ECO:0000256" key="8">
    <source>
        <dbReference type="RuleBase" id="RU003881"/>
    </source>
</evidence>
<evidence type="ECO:0000256" key="2">
    <source>
        <dbReference type="ARBA" id="ARBA00022630"/>
    </source>
</evidence>
<reference evidence="10 11" key="1">
    <citation type="journal article" date="2017" name="Genome Announc.">
        <title>Complete Genome Sequences of Two Acetylene-Fermenting Pelobacter acetylenicus Strains.</title>
        <authorList>
            <person name="Sutton J.M."/>
            <person name="Baesman S.M."/>
            <person name="Fierst J.L."/>
            <person name="Poret-Peterson A.T."/>
            <person name="Oremland R.S."/>
            <person name="Dunlap D.S."/>
            <person name="Akob D.M."/>
        </authorList>
    </citation>
    <scope>NUCLEOTIDE SEQUENCE [LARGE SCALE GENOMIC DNA]</scope>
    <source>
        <strain evidence="10 11">SFB93</strain>
    </source>
</reference>
<evidence type="ECO:0000256" key="1">
    <source>
        <dbReference type="ARBA" id="ARBA00009333"/>
    </source>
</evidence>
<dbReference type="GO" id="GO:0004791">
    <property type="term" value="F:thioredoxin-disulfide reductase (NADPH) activity"/>
    <property type="evidence" value="ECO:0007669"/>
    <property type="project" value="UniProtKB-UniRule"/>
</dbReference>
<sequence>MPEKNGVHDQIILGSGPAGYTAAIYASRSNCCPLLIAGIQPGGQLTGTTLVENFPGFPEGVDGPELMEKMRDQAVHFGTKLVDGEVTKVELDSQPFRVWVDDQSYRCRSLIICTGASPRMLGLDNEKELYGRGVSVCATCDGFFYRDKEVAVVGGGDTAMEDALFLARFASKVTVIHRRDELRAGPILAERALQHPKIEFLWDSVVTTLKGDPKTGFQGLTVKNLKTEKENDLTCDGVFIAIGHHPNTGLFKGQLEMDDWGYLTTKNGTETSVCGVFAAGDVQDPHFRQAITAAGSGCMAAMQSQRYLECVDDADCLQCGE</sequence>
<evidence type="ECO:0000256" key="4">
    <source>
        <dbReference type="ARBA" id="ARBA00023002"/>
    </source>
</evidence>
<evidence type="ECO:0000256" key="3">
    <source>
        <dbReference type="ARBA" id="ARBA00022827"/>
    </source>
</evidence>
<dbReference type="PRINTS" id="PR00368">
    <property type="entry name" value="FADPNR"/>
</dbReference>
<dbReference type="RefSeq" id="WP_072284584.1">
    <property type="nucleotide sequence ID" value="NZ_CP015519.1"/>
</dbReference>
<feature type="domain" description="FAD/NAD(P)-binding" evidence="9">
    <location>
        <begin position="9"/>
        <end position="297"/>
    </location>
</feature>
<dbReference type="PANTHER" id="PTHR48105">
    <property type="entry name" value="THIOREDOXIN REDUCTASE 1-RELATED-RELATED"/>
    <property type="match status" value="1"/>
</dbReference>
<dbReference type="SUPFAM" id="SSF51905">
    <property type="entry name" value="FAD/NAD(P)-binding domain"/>
    <property type="match status" value="1"/>
</dbReference>
<dbReference type="KEGG" id="pef:A7E78_12325"/>
<dbReference type="OrthoDB" id="9806179at2"/>
<dbReference type="NCBIfam" id="TIGR01292">
    <property type="entry name" value="TRX_reduct"/>
    <property type="match status" value="1"/>
</dbReference>
<dbReference type="PROSITE" id="PS00573">
    <property type="entry name" value="PYRIDINE_REDOX_2"/>
    <property type="match status" value="1"/>
</dbReference>
<comment type="subunit">
    <text evidence="7">Homodimer.</text>
</comment>
<evidence type="ECO:0000313" key="11">
    <source>
        <dbReference type="Proteomes" id="UP000182517"/>
    </source>
</evidence>
<comment type="similarity">
    <text evidence="1 7">Belongs to the class-II pyridine nucleotide-disulfide oxidoreductase family.</text>
</comment>
<dbReference type="AlphaFoldDB" id="A0A1L3GSB7"/>
<comment type="catalytic activity">
    <reaction evidence="7">
        <text>[thioredoxin]-dithiol + NADP(+) = [thioredoxin]-disulfide + NADPH + H(+)</text>
        <dbReference type="Rhea" id="RHEA:20345"/>
        <dbReference type="Rhea" id="RHEA-COMP:10698"/>
        <dbReference type="Rhea" id="RHEA-COMP:10700"/>
        <dbReference type="ChEBI" id="CHEBI:15378"/>
        <dbReference type="ChEBI" id="CHEBI:29950"/>
        <dbReference type="ChEBI" id="CHEBI:50058"/>
        <dbReference type="ChEBI" id="CHEBI:57783"/>
        <dbReference type="ChEBI" id="CHEBI:58349"/>
        <dbReference type="EC" id="1.8.1.9"/>
    </reaction>
</comment>
<dbReference type="InterPro" id="IPR005982">
    <property type="entry name" value="Thioredox_Rdtase"/>
</dbReference>
<dbReference type="InterPro" id="IPR008255">
    <property type="entry name" value="Pyr_nucl-diS_OxRdtase_2_AS"/>
</dbReference>
<dbReference type="Gene3D" id="3.50.50.60">
    <property type="entry name" value="FAD/NAD(P)-binding domain"/>
    <property type="match status" value="2"/>
</dbReference>
<evidence type="ECO:0000256" key="7">
    <source>
        <dbReference type="RuleBase" id="RU003880"/>
    </source>
</evidence>
<dbReference type="Proteomes" id="UP000182517">
    <property type="component" value="Chromosome"/>
</dbReference>
<evidence type="ECO:0000256" key="6">
    <source>
        <dbReference type="ARBA" id="ARBA00023284"/>
    </source>
</evidence>
<dbReference type="STRING" id="1842532.A7E78_12325"/>
<dbReference type="EC" id="1.8.1.9" evidence="7"/>
<dbReference type="GO" id="GO:0019430">
    <property type="term" value="P:removal of superoxide radicals"/>
    <property type="evidence" value="ECO:0007669"/>
    <property type="project" value="UniProtKB-UniRule"/>
</dbReference>
<keyword evidence="11" id="KW-1185">Reference proteome</keyword>
<dbReference type="InterPro" id="IPR036188">
    <property type="entry name" value="FAD/NAD-bd_sf"/>
</dbReference>
<protein>
    <recommendedName>
        <fullName evidence="7">Thioredoxin reductase</fullName>
        <ecNumber evidence="7">1.8.1.9</ecNumber>
    </recommendedName>
</protein>
<keyword evidence="5" id="KW-1015">Disulfide bond</keyword>
<evidence type="ECO:0000259" key="9">
    <source>
        <dbReference type="Pfam" id="PF07992"/>
    </source>
</evidence>
<keyword evidence="8" id="KW-0521">NADP</keyword>
<proteinExistence type="inferred from homology"/>
<keyword evidence="4 7" id="KW-0560">Oxidoreductase</keyword>
<evidence type="ECO:0000313" key="10">
    <source>
        <dbReference type="EMBL" id="APG28558.1"/>
    </source>
</evidence>
<dbReference type="InterPro" id="IPR023753">
    <property type="entry name" value="FAD/NAD-binding_dom"/>
</dbReference>